<keyword evidence="2" id="KW-1003">Cell membrane</keyword>
<dbReference type="InterPro" id="IPR024449">
    <property type="entry name" value="Anti-sigma_RsgI_N"/>
</dbReference>
<comment type="caution">
    <text evidence="9">The sequence shown here is derived from an EMBL/GenBank/DDBJ whole genome shotgun (WGS) entry which is preliminary data.</text>
</comment>
<feature type="compositionally biased region" description="Basic and acidic residues" evidence="6">
    <location>
        <begin position="275"/>
        <end position="284"/>
    </location>
</feature>
<sequence length="491" mass="53211">MLRRGVVMEVNRSHIIVMTADGQFVKAKLSGNPGIGEEIVYEPYAAKFAAGKSVWLSGSAAAIVLILIPLLLFVQRPHPVVAYLSMDVNPSIEIGVDEDRNVRELAALNEDGKPIIEGVDYKGRPVGDVVAAVMDRMVDAHYLDVSNKDIVITSVLLDEENSVLEQLESSITDIVNRSVDDVLAKATEQTGSANVVVLQAPTELRDAATELGVSSGKLAVYLIAKEEGYDIGLDSLKEASIDKVTENVGGVPAIVADSELANREGLKELVEKEGLTATAKEEGGTKLPAAPSTPAATATPASATAKPAKASTVKPAASPQANEDKGKGNNASKPAKPSKPDGSAKNGWKDWPNNNGNKNGGNNGYNGNNGWSGNKNNGANSSIWDRNDDGRNDDDEERSWNNGRNDDDEERSWNNDRNDDDEDRSWNNDRNDDGEERSWNNNRNDDDDWRDRDSDDEEDGKGDASYGTDKTKDRNKDKNQGYDKDRNKDDD</sequence>
<feature type="domain" description="RsgI N-terminal anti-sigma" evidence="8">
    <location>
        <begin position="3"/>
        <end position="50"/>
    </location>
</feature>
<evidence type="ECO:0000256" key="6">
    <source>
        <dbReference type="SAM" id="MobiDB-lite"/>
    </source>
</evidence>
<feature type="compositionally biased region" description="Low complexity" evidence="6">
    <location>
        <begin position="365"/>
        <end position="380"/>
    </location>
</feature>
<keyword evidence="4 7" id="KW-1133">Transmembrane helix</keyword>
<gene>
    <name evidence="9" type="ORF">ACFSW5_10880</name>
</gene>
<comment type="subcellular location">
    <subcellularLocation>
        <location evidence="1">Cell membrane</location>
        <topology evidence="1">Single-pass membrane protein</topology>
    </subcellularLocation>
</comment>
<dbReference type="PROSITE" id="PS51849">
    <property type="entry name" value="RSGI_N"/>
    <property type="match status" value="1"/>
</dbReference>
<evidence type="ECO:0000256" key="3">
    <source>
        <dbReference type="ARBA" id="ARBA00022692"/>
    </source>
</evidence>
<keyword evidence="5 7" id="KW-0472">Membrane</keyword>
<feature type="transmembrane region" description="Helical" evidence="7">
    <location>
        <begin position="54"/>
        <end position="74"/>
    </location>
</feature>
<evidence type="ECO:0000256" key="5">
    <source>
        <dbReference type="ARBA" id="ARBA00023136"/>
    </source>
</evidence>
<reference evidence="10" key="1">
    <citation type="journal article" date="2019" name="Int. J. Syst. Evol. Microbiol.">
        <title>The Global Catalogue of Microorganisms (GCM) 10K type strain sequencing project: providing services to taxonomists for standard genome sequencing and annotation.</title>
        <authorList>
            <consortium name="The Broad Institute Genomics Platform"/>
            <consortium name="The Broad Institute Genome Sequencing Center for Infectious Disease"/>
            <person name="Wu L."/>
            <person name="Ma J."/>
        </authorList>
    </citation>
    <scope>NUCLEOTIDE SEQUENCE [LARGE SCALE GENOMIC DNA]</scope>
    <source>
        <strain evidence="10">TISTR 1827</strain>
    </source>
</reference>
<evidence type="ECO:0000256" key="1">
    <source>
        <dbReference type="ARBA" id="ARBA00004162"/>
    </source>
</evidence>
<dbReference type="Pfam" id="PF12791">
    <property type="entry name" value="RsgI_N"/>
    <property type="match status" value="1"/>
</dbReference>
<keyword evidence="3 7" id="KW-0812">Transmembrane</keyword>
<dbReference type="Pfam" id="PF23750">
    <property type="entry name" value="RsgI_M"/>
    <property type="match status" value="1"/>
</dbReference>
<proteinExistence type="predicted"/>
<feature type="region of interest" description="Disordered" evidence="6">
    <location>
        <begin position="275"/>
        <end position="491"/>
    </location>
</feature>
<evidence type="ECO:0000256" key="2">
    <source>
        <dbReference type="ARBA" id="ARBA00022475"/>
    </source>
</evidence>
<accession>A0ABW5QWN2</accession>
<name>A0ABW5QWN2_9BACL</name>
<evidence type="ECO:0000256" key="7">
    <source>
        <dbReference type="SAM" id="Phobius"/>
    </source>
</evidence>
<feature type="compositionally biased region" description="Low complexity" evidence="6">
    <location>
        <begin position="285"/>
        <end position="319"/>
    </location>
</feature>
<dbReference type="RefSeq" id="WP_379272620.1">
    <property type="nucleotide sequence ID" value="NZ_JBHUGT010000013.1"/>
</dbReference>
<dbReference type="EMBL" id="JBHUMY010000011">
    <property type="protein sequence ID" value="MFD2660749.1"/>
    <property type="molecule type" value="Genomic_DNA"/>
</dbReference>
<keyword evidence="10" id="KW-1185">Reference proteome</keyword>
<evidence type="ECO:0000256" key="4">
    <source>
        <dbReference type="ARBA" id="ARBA00022989"/>
    </source>
</evidence>
<feature type="compositionally biased region" description="Low complexity" evidence="6">
    <location>
        <begin position="345"/>
        <end position="357"/>
    </location>
</feature>
<organism evidence="9 10">
    <name type="scientific">Paenibacillus thailandensis</name>
    <dbReference type="NCBI Taxonomy" id="393250"/>
    <lineage>
        <taxon>Bacteria</taxon>
        <taxon>Bacillati</taxon>
        <taxon>Bacillota</taxon>
        <taxon>Bacilli</taxon>
        <taxon>Bacillales</taxon>
        <taxon>Paenibacillaceae</taxon>
        <taxon>Paenibacillus</taxon>
    </lineage>
</organism>
<evidence type="ECO:0000313" key="10">
    <source>
        <dbReference type="Proteomes" id="UP001597493"/>
    </source>
</evidence>
<protein>
    <submittedName>
        <fullName evidence="9">Anti-sigma factor domain-containing protein</fullName>
    </submittedName>
</protein>
<feature type="compositionally biased region" description="Basic and acidic residues" evidence="6">
    <location>
        <begin position="469"/>
        <end position="491"/>
    </location>
</feature>
<dbReference type="Proteomes" id="UP001597493">
    <property type="component" value="Unassembled WGS sequence"/>
</dbReference>
<evidence type="ECO:0000259" key="8">
    <source>
        <dbReference type="PROSITE" id="PS51849"/>
    </source>
</evidence>
<dbReference type="InterPro" id="IPR055431">
    <property type="entry name" value="RsgI_M"/>
</dbReference>
<evidence type="ECO:0000313" key="9">
    <source>
        <dbReference type="EMBL" id="MFD2660749.1"/>
    </source>
</evidence>